<dbReference type="PROSITE" id="PS51186">
    <property type="entry name" value="GNAT"/>
    <property type="match status" value="1"/>
</dbReference>
<dbReference type="SUPFAM" id="SSF55729">
    <property type="entry name" value="Acyl-CoA N-acyltransferases (Nat)"/>
    <property type="match status" value="1"/>
</dbReference>
<protein>
    <submittedName>
        <fullName evidence="4">GNAT family N-acetyltransferase</fullName>
    </submittedName>
</protein>
<dbReference type="InterPro" id="IPR000182">
    <property type="entry name" value="GNAT_dom"/>
</dbReference>
<dbReference type="GO" id="GO:0016747">
    <property type="term" value="F:acyltransferase activity, transferring groups other than amino-acyl groups"/>
    <property type="evidence" value="ECO:0007669"/>
    <property type="project" value="InterPro"/>
</dbReference>
<dbReference type="InterPro" id="IPR016181">
    <property type="entry name" value="Acyl_CoA_acyltransferase"/>
</dbReference>
<dbReference type="PANTHER" id="PTHR43877:SF2">
    <property type="entry name" value="AMINOALKYLPHOSPHONATE N-ACETYLTRANSFERASE-RELATED"/>
    <property type="match status" value="1"/>
</dbReference>
<comment type="caution">
    <text evidence="4">The sequence shown here is derived from an EMBL/GenBank/DDBJ whole genome shotgun (WGS) entry which is preliminary data.</text>
</comment>
<proteinExistence type="predicted"/>
<dbReference type="Gene3D" id="3.40.630.30">
    <property type="match status" value="1"/>
</dbReference>
<evidence type="ECO:0000313" key="5">
    <source>
        <dbReference type="Proteomes" id="UP000320481"/>
    </source>
</evidence>
<organism evidence="4 5">
    <name type="scientific">Streptomyces misionensis</name>
    <dbReference type="NCBI Taxonomy" id="67331"/>
    <lineage>
        <taxon>Bacteria</taxon>
        <taxon>Bacillati</taxon>
        <taxon>Actinomycetota</taxon>
        <taxon>Actinomycetes</taxon>
        <taxon>Kitasatosporales</taxon>
        <taxon>Streptomycetaceae</taxon>
        <taxon>Streptomyces</taxon>
    </lineage>
</organism>
<dbReference type="PANTHER" id="PTHR43877">
    <property type="entry name" value="AMINOALKYLPHOSPHONATE N-ACETYLTRANSFERASE-RELATED-RELATED"/>
    <property type="match status" value="1"/>
</dbReference>
<evidence type="ECO:0000313" key="4">
    <source>
        <dbReference type="EMBL" id="TWV44575.1"/>
    </source>
</evidence>
<feature type="domain" description="N-acetyltransferase" evidence="3">
    <location>
        <begin position="2"/>
        <end position="163"/>
    </location>
</feature>
<dbReference type="RefSeq" id="WP_146466099.1">
    <property type="nucleotide sequence ID" value="NZ_VOGW01000101.1"/>
</dbReference>
<accession>A0A5C6JS59</accession>
<dbReference type="AlphaFoldDB" id="A0A5C6JS59"/>
<keyword evidence="2" id="KW-0012">Acyltransferase</keyword>
<reference evidence="4" key="1">
    <citation type="journal article" date="2019" name="Microbiol. Resour. Announc.">
        <title>Draft Genomic Sequences of Streptomyces misionensis and Streptomyces albidoflavus, bacteria applied for phytopathogen biocontrol.</title>
        <authorList>
            <person name="Pylro V."/>
            <person name="Dias A."/>
            <person name="Andreote F."/>
            <person name="Varani A."/>
            <person name="Andreote C."/>
            <person name="Bernardo E."/>
            <person name="Martins T."/>
        </authorList>
    </citation>
    <scope>NUCLEOTIDE SEQUENCE [LARGE SCALE GENOMIC DNA]</scope>
    <source>
        <strain evidence="4">66</strain>
    </source>
</reference>
<name>A0A5C6JS59_9ACTN</name>
<dbReference type="Pfam" id="PF00583">
    <property type="entry name" value="Acetyltransf_1"/>
    <property type="match status" value="1"/>
</dbReference>
<dbReference type="InterPro" id="IPR050832">
    <property type="entry name" value="Bact_Acetyltransf"/>
</dbReference>
<dbReference type="Proteomes" id="UP000320481">
    <property type="component" value="Unassembled WGS sequence"/>
</dbReference>
<keyword evidence="5" id="KW-1185">Reference proteome</keyword>
<keyword evidence="1 4" id="KW-0808">Transferase</keyword>
<evidence type="ECO:0000256" key="2">
    <source>
        <dbReference type="ARBA" id="ARBA00023315"/>
    </source>
</evidence>
<sequence>MVTVRTMTPADVTPVAEIRVAGWRAAYAGLLPASFLERMSAEENAERLRGRLDRAAGSGADLVAVDGTGAVAGWACVGPAHRGGELYALYVRPDRIGTGVGRALLDAAHAHALAHGLDPLRLWVLAGNTRARRFYERAGYVADGAVRSEDYDQVAVPEVRYCR</sequence>
<evidence type="ECO:0000259" key="3">
    <source>
        <dbReference type="PROSITE" id="PS51186"/>
    </source>
</evidence>
<gene>
    <name evidence="4" type="ORF">FRZ03_17565</name>
</gene>
<evidence type="ECO:0000256" key="1">
    <source>
        <dbReference type="ARBA" id="ARBA00022679"/>
    </source>
</evidence>
<dbReference type="EMBL" id="VOGW01000101">
    <property type="protein sequence ID" value="TWV44575.1"/>
    <property type="molecule type" value="Genomic_DNA"/>
</dbReference>